<keyword evidence="7" id="KW-1185">Reference proteome</keyword>
<evidence type="ECO:0000256" key="2">
    <source>
        <dbReference type="ARBA" id="ARBA00022982"/>
    </source>
</evidence>
<keyword evidence="4" id="KW-0676">Redox-active center</keyword>
<reference evidence="6 7" key="1">
    <citation type="submission" date="2024-09" db="EMBL/GenBank/DDBJ databases">
        <authorList>
            <person name="Sun Q."/>
            <person name="Mori K."/>
        </authorList>
    </citation>
    <scope>NUCLEOTIDE SEQUENCE [LARGE SCALE GENOMIC DNA]</scope>
    <source>
        <strain evidence="6 7">CECT 9424</strain>
    </source>
</reference>
<keyword evidence="1" id="KW-0813">Transport</keyword>
<dbReference type="EMBL" id="JBHMEC010000001">
    <property type="protein sequence ID" value="MFB9148168.1"/>
    <property type="molecule type" value="Genomic_DNA"/>
</dbReference>
<dbReference type="SUPFAM" id="SSF48452">
    <property type="entry name" value="TPR-like"/>
    <property type="match status" value="1"/>
</dbReference>
<dbReference type="Gene3D" id="1.25.40.10">
    <property type="entry name" value="Tetratricopeptide repeat domain"/>
    <property type="match status" value="2"/>
</dbReference>
<accession>A0ABV5HV86</accession>
<gene>
    <name evidence="6" type="ORF">ACFFU4_00205</name>
</gene>
<evidence type="ECO:0000313" key="7">
    <source>
        <dbReference type="Proteomes" id="UP001589670"/>
    </source>
</evidence>
<evidence type="ECO:0000259" key="5">
    <source>
        <dbReference type="PROSITE" id="PS51352"/>
    </source>
</evidence>
<evidence type="ECO:0000256" key="4">
    <source>
        <dbReference type="ARBA" id="ARBA00023284"/>
    </source>
</evidence>
<dbReference type="Pfam" id="PF14561">
    <property type="entry name" value="TPR_20"/>
    <property type="match status" value="1"/>
</dbReference>
<sequence length="309" mass="32630">MLELGKTANGPAAGDLVRDVNEADFMAEVIEASQKVPVIVDFWAAWCGPCKTLGPALEAAVTRAGGKVRMAKVDVDRNQAIAGQLRIQSLPTVYAFWQGQPIDGFQGALPQSEVDAFVTRVIEAAGGAADGDGEGGLDSALDAAEEMLEQGALTDAMQTFAAVAQEDDKNARAFAGMARVKVAAGDLDQAEAILNGAPAEIASSPEMEGVHAQIALARQAEQTGPVADLRAAVEADPDNHQARFDLATGLYAAGQVQEAVDELLELFRRDREWNDGAAKAQLFKIFEALKPNDPVLLAGRRKLSSMIFA</sequence>
<keyword evidence="3" id="KW-1015">Disulfide bond</keyword>
<dbReference type="Pfam" id="PF00085">
    <property type="entry name" value="Thioredoxin"/>
    <property type="match status" value="1"/>
</dbReference>
<dbReference type="InterPro" id="IPR036249">
    <property type="entry name" value="Thioredoxin-like_sf"/>
</dbReference>
<organism evidence="6 7">
    <name type="scientific">Roseovarius ramblicola</name>
    <dbReference type="NCBI Taxonomy" id="2022336"/>
    <lineage>
        <taxon>Bacteria</taxon>
        <taxon>Pseudomonadati</taxon>
        <taxon>Pseudomonadota</taxon>
        <taxon>Alphaproteobacteria</taxon>
        <taxon>Rhodobacterales</taxon>
        <taxon>Roseobacteraceae</taxon>
        <taxon>Roseovarius</taxon>
    </lineage>
</organism>
<dbReference type="PROSITE" id="PS00194">
    <property type="entry name" value="THIOREDOXIN_1"/>
    <property type="match status" value="1"/>
</dbReference>
<dbReference type="RefSeq" id="WP_377065824.1">
    <property type="nucleotide sequence ID" value="NZ_JBHMEC010000001.1"/>
</dbReference>
<feature type="domain" description="Thioredoxin" evidence="5">
    <location>
        <begin position="1"/>
        <end position="123"/>
    </location>
</feature>
<name>A0ABV5HV86_9RHOB</name>
<dbReference type="Pfam" id="PF14559">
    <property type="entry name" value="TPR_19"/>
    <property type="match status" value="1"/>
</dbReference>
<dbReference type="PANTHER" id="PTHR45663:SF11">
    <property type="entry name" value="GEO12009P1"/>
    <property type="match status" value="1"/>
</dbReference>
<dbReference type="CDD" id="cd02956">
    <property type="entry name" value="ybbN"/>
    <property type="match status" value="1"/>
</dbReference>
<dbReference type="PROSITE" id="PS51352">
    <property type="entry name" value="THIOREDOXIN_2"/>
    <property type="match status" value="1"/>
</dbReference>
<proteinExistence type="predicted"/>
<comment type="caution">
    <text evidence="6">The sequence shown here is derived from an EMBL/GenBank/DDBJ whole genome shotgun (WGS) entry which is preliminary data.</text>
</comment>
<keyword evidence="2" id="KW-0249">Electron transport</keyword>
<dbReference type="PANTHER" id="PTHR45663">
    <property type="entry name" value="GEO12009P1"/>
    <property type="match status" value="1"/>
</dbReference>
<dbReference type="SUPFAM" id="SSF52833">
    <property type="entry name" value="Thioredoxin-like"/>
    <property type="match status" value="1"/>
</dbReference>
<protein>
    <submittedName>
        <fullName evidence="6">Tetratricopeptide repeat protein</fullName>
    </submittedName>
</protein>
<dbReference type="InterPro" id="IPR017937">
    <property type="entry name" value="Thioredoxin_CS"/>
</dbReference>
<evidence type="ECO:0000256" key="3">
    <source>
        <dbReference type="ARBA" id="ARBA00023157"/>
    </source>
</evidence>
<evidence type="ECO:0000313" key="6">
    <source>
        <dbReference type="EMBL" id="MFB9148168.1"/>
    </source>
</evidence>
<dbReference type="Proteomes" id="UP001589670">
    <property type="component" value="Unassembled WGS sequence"/>
</dbReference>
<dbReference type="PRINTS" id="PR00421">
    <property type="entry name" value="THIOREDOXIN"/>
</dbReference>
<evidence type="ECO:0000256" key="1">
    <source>
        <dbReference type="ARBA" id="ARBA00022448"/>
    </source>
</evidence>
<dbReference type="InterPro" id="IPR013766">
    <property type="entry name" value="Thioredoxin_domain"/>
</dbReference>
<dbReference type="Gene3D" id="3.40.30.10">
    <property type="entry name" value="Glutaredoxin"/>
    <property type="match status" value="1"/>
</dbReference>
<dbReference type="InterPro" id="IPR011990">
    <property type="entry name" value="TPR-like_helical_dom_sf"/>
</dbReference>